<dbReference type="PANTHER" id="PTHR30537">
    <property type="entry name" value="HTH-TYPE TRANSCRIPTIONAL REGULATOR"/>
    <property type="match status" value="1"/>
</dbReference>
<dbReference type="InterPro" id="IPR005119">
    <property type="entry name" value="LysR_subst-bd"/>
</dbReference>
<dbReference type="EMBL" id="FZOL01000013">
    <property type="protein sequence ID" value="SNS69745.1"/>
    <property type="molecule type" value="Genomic_DNA"/>
</dbReference>
<dbReference type="InterPro" id="IPR000847">
    <property type="entry name" value="LysR_HTH_N"/>
</dbReference>
<dbReference type="OrthoDB" id="9786526at2"/>
<dbReference type="Pfam" id="PF00126">
    <property type="entry name" value="HTH_1"/>
    <property type="match status" value="1"/>
</dbReference>
<dbReference type="SUPFAM" id="SSF46785">
    <property type="entry name" value="Winged helix' DNA-binding domain"/>
    <property type="match status" value="1"/>
</dbReference>
<keyword evidence="4" id="KW-0804">Transcription</keyword>
<dbReference type="PROSITE" id="PS50931">
    <property type="entry name" value="HTH_LYSR"/>
    <property type="match status" value="1"/>
</dbReference>
<evidence type="ECO:0000256" key="3">
    <source>
        <dbReference type="ARBA" id="ARBA00023125"/>
    </source>
</evidence>
<evidence type="ECO:0000256" key="2">
    <source>
        <dbReference type="ARBA" id="ARBA00023015"/>
    </source>
</evidence>
<dbReference type="STRING" id="1215104.GCA_000730585_02198"/>
<dbReference type="Pfam" id="PF03466">
    <property type="entry name" value="LysR_substrate"/>
    <property type="match status" value="1"/>
</dbReference>
<name>A0A239GLI2_9PSED</name>
<evidence type="ECO:0000256" key="1">
    <source>
        <dbReference type="ARBA" id="ARBA00009437"/>
    </source>
</evidence>
<evidence type="ECO:0000313" key="7">
    <source>
        <dbReference type="Proteomes" id="UP000198407"/>
    </source>
</evidence>
<keyword evidence="7" id="KW-1185">Reference proteome</keyword>
<dbReference type="SUPFAM" id="SSF53850">
    <property type="entry name" value="Periplasmic binding protein-like II"/>
    <property type="match status" value="1"/>
</dbReference>
<evidence type="ECO:0000259" key="5">
    <source>
        <dbReference type="PROSITE" id="PS50931"/>
    </source>
</evidence>
<sequence length="301" mass="33069">MARLDINRSGELEVFVRVVQAGSFSAAARDLRITPSAVSKLVARLEGRLGSRLFNRSTRQLSLTHEGRAYYERGMGLLADLDELERNVASQDAPRGRVRINANMAFGYHYLLPLVPLLIEHLPEVKLDLVLTDEVIDVVGQRTDIAVRAGPMKSSNLIARKLGHTRMVIVGAPGYLQLHGIPDGPAALQRHNLLTANYARAFNGWPLREGDQVIKVVTAGSVQASDGEALRRLALNGTGLARLAAFRVREDIAEGRLVPVMEAYNPGDLEEVHAVFVGQDGYVPLRVRAVLDFLVEHVHVK</sequence>
<dbReference type="Proteomes" id="UP000198407">
    <property type="component" value="Unassembled WGS sequence"/>
</dbReference>
<dbReference type="AlphaFoldDB" id="A0A239GLI2"/>
<dbReference type="PANTHER" id="PTHR30537:SF71">
    <property type="entry name" value="TRANSCRIPTIONAL REGULATORY PROTEIN"/>
    <property type="match status" value="1"/>
</dbReference>
<gene>
    <name evidence="6" type="ORF">SAMN05444352_11342</name>
</gene>
<feature type="domain" description="HTH lysR-type" evidence="5">
    <location>
        <begin position="12"/>
        <end position="64"/>
    </location>
</feature>
<keyword evidence="3" id="KW-0238">DNA-binding</keyword>
<keyword evidence="2" id="KW-0805">Transcription regulation</keyword>
<dbReference type="Gene3D" id="3.40.190.290">
    <property type="match status" value="1"/>
</dbReference>
<dbReference type="InterPro" id="IPR036390">
    <property type="entry name" value="WH_DNA-bd_sf"/>
</dbReference>
<reference evidence="7" key="1">
    <citation type="submission" date="2017-06" db="EMBL/GenBank/DDBJ databases">
        <authorList>
            <person name="Varghese N."/>
            <person name="Submissions S."/>
        </authorList>
    </citation>
    <scope>NUCLEOTIDE SEQUENCE [LARGE SCALE GENOMIC DNA]</scope>
    <source>
        <strain evidence="7">DSM 22348</strain>
    </source>
</reference>
<accession>A0A239GLI2</accession>
<dbReference type="FunFam" id="1.10.10.10:FF:000001">
    <property type="entry name" value="LysR family transcriptional regulator"/>
    <property type="match status" value="1"/>
</dbReference>
<dbReference type="GO" id="GO:0043565">
    <property type="term" value="F:sequence-specific DNA binding"/>
    <property type="evidence" value="ECO:0007669"/>
    <property type="project" value="TreeGrafter"/>
</dbReference>
<dbReference type="Gene3D" id="1.10.10.10">
    <property type="entry name" value="Winged helix-like DNA-binding domain superfamily/Winged helix DNA-binding domain"/>
    <property type="match status" value="1"/>
</dbReference>
<proteinExistence type="inferred from homology"/>
<dbReference type="InterPro" id="IPR058163">
    <property type="entry name" value="LysR-type_TF_proteobact-type"/>
</dbReference>
<dbReference type="RefSeq" id="WP_042126317.1">
    <property type="nucleotide sequence ID" value="NZ_FZOL01000013.1"/>
</dbReference>
<comment type="similarity">
    <text evidence="1">Belongs to the LysR transcriptional regulatory family.</text>
</comment>
<evidence type="ECO:0000256" key="4">
    <source>
        <dbReference type="ARBA" id="ARBA00023163"/>
    </source>
</evidence>
<organism evidence="6 7">
    <name type="scientific">Pseudomonas japonica</name>
    <dbReference type="NCBI Taxonomy" id="256466"/>
    <lineage>
        <taxon>Bacteria</taxon>
        <taxon>Pseudomonadati</taxon>
        <taxon>Pseudomonadota</taxon>
        <taxon>Gammaproteobacteria</taxon>
        <taxon>Pseudomonadales</taxon>
        <taxon>Pseudomonadaceae</taxon>
        <taxon>Pseudomonas</taxon>
    </lineage>
</organism>
<dbReference type="InterPro" id="IPR036388">
    <property type="entry name" value="WH-like_DNA-bd_sf"/>
</dbReference>
<evidence type="ECO:0000313" key="6">
    <source>
        <dbReference type="EMBL" id="SNS69745.1"/>
    </source>
</evidence>
<dbReference type="PRINTS" id="PR00039">
    <property type="entry name" value="HTHLYSR"/>
</dbReference>
<dbReference type="GO" id="GO:0006351">
    <property type="term" value="P:DNA-templated transcription"/>
    <property type="evidence" value="ECO:0007669"/>
    <property type="project" value="TreeGrafter"/>
</dbReference>
<dbReference type="GO" id="GO:0003700">
    <property type="term" value="F:DNA-binding transcription factor activity"/>
    <property type="evidence" value="ECO:0007669"/>
    <property type="project" value="InterPro"/>
</dbReference>
<protein>
    <submittedName>
        <fullName evidence="6">Transcriptional regulator, LysR family</fullName>
    </submittedName>
</protein>